<evidence type="ECO:0000256" key="1">
    <source>
        <dbReference type="ARBA" id="ARBA00010062"/>
    </source>
</evidence>
<dbReference type="Pfam" id="PF13458">
    <property type="entry name" value="Peripla_BP_6"/>
    <property type="match status" value="1"/>
</dbReference>
<keyword evidence="2" id="KW-0732">Signal</keyword>
<dbReference type="InterPro" id="IPR028082">
    <property type="entry name" value="Peripla_BP_I"/>
</dbReference>
<dbReference type="PANTHER" id="PTHR30483:SF37">
    <property type="entry name" value="ABC TRANSPORTER SUBSTRATE-BINDING PROTEIN"/>
    <property type="match status" value="1"/>
</dbReference>
<evidence type="ECO:0000313" key="4">
    <source>
        <dbReference type="EMBL" id="TMI84168.1"/>
    </source>
</evidence>
<comment type="caution">
    <text evidence="4">The sequence shown here is derived from an EMBL/GenBank/DDBJ whole genome shotgun (WGS) entry which is preliminary data.</text>
</comment>
<name>A0A537JKV7_9BACT</name>
<dbReference type="CDD" id="cd06338">
    <property type="entry name" value="PBP1_ABC_ligand_binding-like"/>
    <property type="match status" value="1"/>
</dbReference>
<comment type="similarity">
    <text evidence="1">Belongs to the leucine-binding protein family.</text>
</comment>
<dbReference type="Gene3D" id="3.40.50.2300">
    <property type="match status" value="2"/>
</dbReference>
<sequence length="409" mass="44056">MKRTARFAAAAAVITIAGILVWGAVGVSLGDDLLKIGAPVAATGPTAREGVLTKQGYDLWAETVNTRGGIKAGGKAYKVQIVYYDDQSKPQTSAELTERLISQDRVSFLLGPYGSPATFADEAIAEKHKMPIVITEGAADQLFQQGYRYNFGITSPASDYAAVMLKLAVALKPKPETVAIISADDLFSIEVGNAAKSWADHNGLRVVYFQKYPVGAADLSAALTSIRSQRPDVLISSGHLEDSLLVMKQAQTLDVNVKFYGFTVGPTTPDFVKALGPAAEYVFASSQWSADVTYRDGIFGSAKDYNKLFQLRYGFEPDYHAAQATAGGLALQLAIEKAGTLDPQKVRDALAGLDVMTFYGPIRFNAHGLNLSKPMVTMQIQHGRLVTVWPFDVAPAKPIYPAPAWSARR</sequence>
<evidence type="ECO:0000256" key="2">
    <source>
        <dbReference type="ARBA" id="ARBA00022729"/>
    </source>
</evidence>
<proteinExistence type="inferred from homology"/>
<evidence type="ECO:0000313" key="5">
    <source>
        <dbReference type="Proteomes" id="UP000320048"/>
    </source>
</evidence>
<feature type="domain" description="Leucine-binding protein" evidence="3">
    <location>
        <begin position="35"/>
        <end position="381"/>
    </location>
</feature>
<dbReference type="EMBL" id="VBAO01000044">
    <property type="protein sequence ID" value="TMI84168.1"/>
    <property type="molecule type" value="Genomic_DNA"/>
</dbReference>
<reference evidence="4 5" key="1">
    <citation type="journal article" date="2019" name="Nat. Microbiol.">
        <title>Mediterranean grassland soil C-N compound turnover is dependent on rainfall and depth, and is mediated by genomically divergent microorganisms.</title>
        <authorList>
            <person name="Diamond S."/>
            <person name="Andeer P.F."/>
            <person name="Li Z."/>
            <person name="Crits-Christoph A."/>
            <person name="Burstein D."/>
            <person name="Anantharaman K."/>
            <person name="Lane K.R."/>
            <person name="Thomas B.C."/>
            <person name="Pan C."/>
            <person name="Northen T.R."/>
            <person name="Banfield J.F."/>
        </authorList>
    </citation>
    <scope>NUCLEOTIDE SEQUENCE [LARGE SCALE GENOMIC DNA]</scope>
    <source>
        <strain evidence="4">NP_7</strain>
    </source>
</reference>
<protein>
    <submittedName>
        <fullName evidence="4">Branched-chain amino acid ABC transporter substrate-binding protein</fullName>
    </submittedName>
</protein>
<dbReference type="InterPro" id="IPR051010">
    <property type="entry name" value="BCAA_transport"/>
</dbReference>
<dbReference type="PANTHER" id="PTHR30483">
    <property type="entry name" value="LEUCINE-SPECIFIC-BINDING PROTEIN"/>
    <property type="match status" value="1"/>
</dbReference>
<dbReference type="Proteomes" id="UP000320048">
    <property type="component" value="Unassembled WGS sequence"/>
</dbReference>
<evidence type="ECO:0000259" key="3">
    <source>
        <dbReference type="Pfam" id="PF13458"/>
    </source>
</evidence>
<accession>A0A537JKV7</accession>
<gene>
    <name evidence="4" type="ORF">E6H04_01755</name>
</gene>
<dbReference type="SUPFAM" id="SSF53822">
    <property type="entry name" value="Periplasmic binding protein-like I"/>
    <property type="match status" value="1"/>
</dbReference>
<dbReference type="InterPro" id="IPR028081">
    <property type="entry name" value="Leu-bd"/>
</dbReference>
<organism evidence="4 5">
    <name type="scientific">Candidatus Segetimicrobium genomatis</name>
    <dbReference type="NCBI Taxonomy" id="2569760"/>
    <lineage>
        <taxon>Bacteria</taxon>
        <taxon>Bacillati</taxon>
        <taxon>Candidatus Sysuimicrobiota</taxon>
        <taxon>Candidatus Sysuimicrobiia</taxon>
        <taxon>Candidatus Sysuimicrobiales</taxon>
        <taxon>Candidatus Segetimicrobiaceae</taxon>
        <taxon>Candidatus Segetimicrobium</taxon>
    </lineage>
</organism>
<dbReference type="AlphaFoldDB" id="A0A537JKV7"/>